<evidence type="ECO:0000256" key="6">
    <source>
        <dbReference type="ARBA" id="ARBA00017599"/>
    </source>
</evidence>
<evidence type="ECO:0000256" key="5">
    <source>
        <dbReference type="ARBA" id="ARBA00012791"/>
    </source>
</evidence>
<keyword evidence="7" id="KW-0285">Flavoprotein</keyword>
<comment type="catalytic activity">
    <reaction evidence="11">
        <text>(S)-dihydroorotate + a quinone = orotate + a quinol</text>
        <dbReference type="Rhea" id="RHEA:30187"/>
        <dbReference type="ChEBI" id="CHEBI:24646"/>
        <dbReference type="ChEBI" id="CHEBI:30839"/>
        <dbReference type="ChEBI" id="CHEBI:30864"/>
        <dbReference type="ChEBI" id="CHEBI:132124"/>
        <dbReference type="EC" id="1.3.5.2"/>
    </reaction>
</comment>
<dbReference type="Proteomes" id="UP000186922">
    <property type="component" value="Unassembled WGS sequence"/>
</dbReference>
<protein>
    <recommendedName>
        <fullName evidence="6">Dihydroorotate dehydrogenase (quinone), mitochondrial</fullName>
        <ecNumber evidence="5">1.3.5.2</ecNumber>
    </recommendedName>
</protein>
<gene>
    <name evidence="13" type="primary">RvY_15020</name>
    <name evidence="13" type="synonym">RvY_15020.1</name>
    <name evidence="13" type="ORF">RvY_15020-1</name>
</gene>
<comment type="similarity">
    <text evidence="4">Belongs to the dihydroorotate dehydrogenase family. Type 2 subfamily.</text>
</comment>
<dbReference type="InterPro" id="IPR005720">
    <property type="entry name" value="Dihydroorotate_DH_cat"/>
</dbReference>
<dbReference type="PANTHER" id="PTHR48109:SF4">
    <property type="entry name" value="DIHYDROOROTATE DEHYDROGENASE (QUINONE), MITOCHONDRIAL"/>
    <property type="match status" value="1"/>
</dbReference>
<dbReference type="EC" id="1.3.5.2" evidence="5"/>
<dbReference type="GO" id="GO:0005743">
    <property type="term" value="C:mitochondrial inner membrane"/>
    <property type="evidence" value="ECO:0007669"/>
    <property type="project" value="TreeGrafter"/>
</dbReference>
<dbReference type="GO" id="GO:0106430">
    <property type="term" value="F:dihydroorotate dehydrogenase (quinone) activity"/>
    <property type="evidence" value="ECO:0007669"/>
    <property type="project" value="UniProtKB-EC"/>
</dbReference>
<evidence type="ECO:0000256" key="3">
    <source>
        <dbReference type="ARBA" id="ARBA00005161"/>
    </source>
</evidence>
<dbReference type="Gene3D" id="3.20.20.70">
    <property type="entry name" value="Aldolase class I"/>
    <property type="match status" value="1"/>
</dbReference>
<evidence type="ECO:0000256" key="11">
    <source>
        <dbReference type="ARBA" id="ARBA00048639"/>
    </source>
</evidence>
<keyword evidence="10" id="KW-0472">Membrane</keyword>
<evidence type="ECO:0000256" key="10">
    <source>
        <dbReference type="ARBA" id="ARBA00023136"/>
    </source>
</evidence>
<evidence type="ECO:0000256" key="1">
    <source>
        <dbReference type="ARBA" id="ARBA00001917"/>
    </source>
</evidence>
<dbReference type="EMBL" id="BDGG01000011">
    <property type="protein sequence ID" value="GAV04796.1"/>
    <property type="molecule type" value="Genomic_DNA"/>
</dbReference>
<proteinExistence type="inferred from homology"/>
<name>A0A1D1VV31_RAMVA</name>
<dbReference type="UniPathway" id="UPA00070">
    <property type="reaction ID" value="UER00946"/>
</dbReference>
<evidence type="ECO:0000313" key="14">
    <source>
        <dbReference type="Proteomes" id="UP000186922"/>
    </source>
</evidence>
<dbReference type="InterPro" id="IPR005719">
    <property type="entry name" value="Dihydroorotate_DH_2"/>
</dbReference>
<comment type="pathway">
    <text evidence="3">Pyrimidine metabolism; UMP biosynthesis via de novo pathway; orotate from (S)-dihydroorotate (quinone route): step 1/1.</text>
</comment>
<dbReference type="GO" id="GO:0044205">
    <property type="term" value="P:'de novo' UMP biosynthetic process"/>
    <property type="evidence" value="ECO:0007669"/>
    <property type="project" value="UniProtKB-UniPathway"/>
</dbReference>
<dbReference type="SUPFAM" id="SSF51395">
    <property type="entry name" value="FMN-linked oxidoreductases"/>
    <property type="match status" value="1"/>
</dbReference>
<dbReference type="AlphaFoldDB" id="A0A1D1VV31"/>
<dbReference type="InterPro" id="IPR001295">
    <property type="entry name" value="Dihydroorotate_DH_CS"/>
</dbReference>
<accession>A0A1D1VV31</accession>
<evidence type="ECO:0000313" key="13">
    <source>
        <dbReference type="EMBL" id="GAV04796.1"/>
    </source>
</evidence>
<organism evidence="13 14">
    <name type="scientific">Ramazzottius varieornatus</name>
    <name type="common">Water bear</name>
    <name type="synonym">Tardigrade</name>
    <dbReference type="NCBI Taxonomy" id="947166"/>
    <lineage>
        <taxon>Eukaryota</taxon>
        <taxon>Metazoa</taxon>
        <taxon>Ecdysozoa</taxon>
        <taxon>Tardigrada</taxon>
        <taxon>Eutardigrada</taxon>
        <taxon>Parachela</taxon>
        <taxon>Hypsibioidea</taxon>
        <taxon>Ramazzottiidae</taxon>
        <taxon>Ramazzottius</taxon>
    </lineage>
</organism>
<dbReference type="STRING" id="947166.A0A1D1VV31"/>
<comment type="cofactor">
    <cofactor evidence="1">
        <name>FMN</name>
        <dbReference type="ChEBI" id="CHEBI:58210"/>
    </cofactor>
</comment>
<evidence type="ECO:0000259" key="12">
    <source>
        <dbReference type="Pfam" id="PF01180"/>
    </source>
</evidence>
<dbReference type="OrthoDB" id="14784at2759"/>
<keyword evidence="14" id="KW-1185">Reference proteome</keyword>
<dbReference type="NCBIfam" id="TIGR01036">
    <property type="entry name" value="pyrD_sub2"/>
    <property type="match status" value="1"/>
</dbReference>
<evidence type="ECO:0000256" key="8">
    <source>
        <dbReference type="ARBA" id="ARBA00022643"/>
    </source>
</evidence>
<dbReference type="InterPro" id="IPR050074">
    <property type="entry name" value="DHO_dehydrogenase"/>
</dbReference>
<dbReference type="PANTHER" id="PTHR48109">
    <property type="entry name" value="DIHYDROOROTATE DEHYDROGENASE (QUINONE), MITOCHONDRIAL-RELATED"/>
    <property type="match status" value="1"/>
</dbReference>
<feature type="domain" description="Dihydroorotate dehydrogenase catalytic" evidence="12">
    <location>
        <begin position="101"/>
        <end position="255"/>
    </location>
</feature>
<dbReference type="CDD" id="cd04738">
    <property type="entry name" value="DHOD_2_like"/>
    <property type="match status" value="1"/>
</dbReference>
<dbReference type="GO" id="GO:0006207">
    <property type="term" value="P:'de novo' pyrimidine nucleobase biosynthetic process"/>
    <property type="evidence" value="ECO:0007669"/>
    <property type="project" value="InterPro"/>
</dbReference>
<dbReference type="Pfam" id="PF01180">
    <property type="entry name" value="DHO_dh"/>
    <property type="match status" value="1"/>
</dbReference>
<evidence type="ECO:0000256" key="9">
    <source>
        <dbReference type="ARBA" id="ARBA00023002"/>
    </source>
</evidence>
<sequence length="268" mass="29719">MWGTRNFRQLHNYVNCPRLPTLLAGAMRPWGKGKSLAIAVTGGHTLLFGYLTASGDERFYRDFLMPVARYAIPDGESAHNLSVKACQFKMVPSWQSQSERLKTEVLGMKFKTPLGLAAGFDKNGEAIAGVYKMGFSFAEVGSVTPLPQAGNAKPRVFRLEEDRAIINRYGFNNHGHKIVFRNIKNAFFFRLGPLGVNLGANKTSPNVIDDYVQGLVAFQEVADFYVINVSSPNTAGLRSMQQNDKLRALLTAVRSPCSRLCPDVYFES</sequence>
<keyword evidence="9" id="KW-0560">Oxidoreductase</keyword>
<evidence type="ECO:0000256" key="2">
    <source>
        <dbReference type="ARBA" id="ARBA00004370"/>
    </source>
</evidence>
<comment type="caution">
    <text evidence="13">The sequence shown here is derived from an EMBL/GenBank/DDBJ whole genome shotgun (WGS) entry which is preliminary data.</text>
</comment>
<dbReference type="InterPro" id="IPR013785">
    <property type="entry name" value="Aldolase_TIM"/>
</dbReference>
<evidence type="ECO:0000256" key="7">
    <source>
        <dbReference type="ARBA" id="ARBA00022630"/>
    </source>
</evidence>
<comment type="subcellular location">
    <subcellularLocation>
        <location evidence="2">Membrane</location>
    </subcellularLocation>
</comment>
<reference evidence="13 14" key="1">
    <citation type="journal article" date="2016" name="Nat. Commun.">
        <title>Extremotolerant tardigrade genome and improved radiotolerance of human cultured cells by tardigrade-unique protein.</title>
        <authorList>
            <person name="Hashimoto T."/>
            <person name="Horikawa D.D."/>
            <person name="Saito Y."/>
            <person name="Kuwahara H."/>
            <person name="Kozuka-Hata H."/>
            <person name="Shin-I T."/>
            <person name="Minakuchi Y."/>
            <person name="Ohishi K."/>
            <person name="Motoyama A."/>
            <person name="Aizu T."/>
            <person name="Enomoto A."/>
            <person name="Kondo K."/>
            <person name="Tanaka S."/>
            <person name="Hara Y."/>
            <person name="Koshikawa S."/>
            <person name="Sagara H."/>
            <person name="Miura T."/>
            <person name="Yokobori S."/>
            <person name="Miyagawa K."/>
            <person name="Suzuki Y."/>
            <person name="Kubo T."/>
            <person name="Oyama M."/>
            <person name="Kohara Y."/>
            <person name="Fujiyama A."/>
            <person name="Arakawa K."/>
            <person name="Katayama T."/>
            <person name="Toyoda A."/>
            <person name="Kunieda T."/>
        </authorList>
    </citation>
    <scope>NUCLEOTIDE SEQUENCE [LARGE SCALE GENOMIC DNA]</scope>
    <source>
        <strain evidence="13 14">YOKOZUNA-1</strain>
    </source>
</reference>
<keyword evidence="8" id="KW-0288">FMN</keyword>
<evidence type="ECO:0000256" key="4">
    <source>
        <dbReference type="ARBA" id="ARBA00005359"/>
    </source>
</evidence>
<dbReference type="PROSITE" id="PS00911">
    <property type="entry name" value="DHODEHASE_1"/>
    <property type="match status" value="1"/>
</dbReference>